<dbReference type="InterPro" id="IPR002641">
    <property type="entry name" value="PNPLA_dom"/>
</dbReference>
<dbReference type="CDD" id="cd07205">
    <property type="entry name" value="Pat_PNPLA6_PNPLA7_NTE1_like"/>
    <property type="match status" value="1"/>
</dbReference>
<keyword evidence="3" id="KW-0443">Lipid metabolism</keyword>
<dbReference type="InterPro" id="IPR016035">
    <property type="entry name" value="Acyl_Trfase/lysoPLipase"/>
</dbReference>
<feature type="domain" description="PNPLA" evidence="5">
    <location>
        <begin position="11"/>
        <end position="201"/>
    </location>
</feature>
<gene>
    <name evidence="6" type="primary">rssA</name>
    <name evidence="6" type="ORF">SCFA_280025</name>
</gene>
<protein>
    <submittedName>
        <fullName evidence="6">NTE family protein RssA</fullName>
    </submittedName>
</protein>
<evidence type="ECO:0000256" key="4">
    <source>
        <dbReference type="SAM" id="Phobius"/>
    </source>
</evidence>
<keyword evidence="4" id="KW-0812">Transmembrane</keyword>
<organism evidence="6">
    <name type="scientific">anaerobic digester metagenome</name>
    <dbReference type="NCBI Taxonomy" id="1263854"/>
    <lineage>
        <taxon>unclassified sequences</taxon>
        <taxon>metagenomes</taxon>
        <taxon>ecological metagenomes</taxon>
    </lineage>
</organism>
<dbReference type="EMBL" id="CAADRM010000090">
    <property type="protein sequence ID" value="VFU14361.1"/>
    <property type="molecule type" value="Genomic_DNA"/>
</dbReference>
<dbReference type="InterPro" id="IPR050301">
    <property type="entry name" value="NTE"/>
</dbReference>
<sequence>MRFRRKKKIVLALGAGGARGLAHIGVIRALEEEGVPIDAIVGISFGAIIGALYSLYLDIDKVEGKLREYMASPLFQETSENMNLPQSDRALGFFEKIQATLKKGYFYTRALRRQSVITPETFVLHIRELVGDHDFIDLNIPFRCSSVDLITGQPVIFSDGPLTTALQASCATPGFFPPVSLHGMLLADGGVAEMMPVFLARTFHPDYIIGVDVTREIESIVEEEDLHHSLDVVFRSYDITRDFTNVYTNREVDCVIRPNIGSYHWSDFRCFGLYMQEGYQAAKARAPEIRKRIFWFGR</sequence>
<dbReference type="GO" id="GO:0016042">
    <property type="term" value="P:lipid catabolic process"/>
    <property type="evidence" value="ECO:0007669"/>
    <property type="project" value="UniProtKB-KW"/>
</dbReference>
<evidence type="ECO:0000256" key="2">
    <source>
        <dbReference type="ARBA" id="ARBA00022963"/>
    </source>
</evidence>
<name>A0A485LYU0_9ZZZZ</name>
<dbReference type="GO" id="GO:0016787">
    <property type="term" value="F:hydrolase activity"/>
    <property type="evidence" value="ECO:0007669"/>
    <property type="project" value="UniProtKB-KW"/>
</dbReference>
<dbReference type="PROSITE" id="PS51635">
    <property type="entry name" value="PNPLA"/>
    <property type="match status" value="1"/>
</dbReference>
<evidence type="ECO:0000256" key="3">
    <source>
        <dbReference type="ARBA" id="ARBA00023098"/>
    </source>
</evidence>
<evidence type="ECO:0000256" key="1">
    <source>
        <dbReference type="ARBA" id="ARBA00022801"/>
    </source>
</evidence>
<dbReference type="AlphaFoldDB" id="A0A485LYU0"/>
<dbReference type="Gene3D" id="3.40.1090.10">
    <property type="entry name" value="Cytosolic phospholipase A2 catalytic domain"/>
    <property type="match status" value="2"/>
</dbReference>
<dbReference type="Pfam" id="PF01734">
    <property type="entry name" value="Patatin"/>
    <property type="match status" value="1"/>
</dbReference>
<accession>A0A485LYU0</accession>
<dbReference type="PANTHER" id="PTHR14226:SF29">
    <property type="entry name" value="NEUROPATHY TARGET ESTERASE SWS"/>
    <property type="match status" value="1"/>
</dbReference>
<keyword evidence="4" id="KW-1133">Transmembrane helix</keyword>
<keyword evidence="1" id="KW-0378">Hydrolase</keyword>
<keyword evidence="4" id="KW-0472">Membrane</keyword>
<proteinExistence type="predicted"/>
<keyword evidence="2" id="KW-0442">Lipid degradation</keyword>
<dbReference type="SUPFAM" id="SSF52151">
    <property type="entry name" value="FabD/lysophospholipase-like"/>
    <property type="match status" value="1"/>
</dbReference>
<evidence type="ECO:0000259" key="5">
    <source>
        <dbReference type="PROSITE" id="PS51635"/>
    </source>
</evidence>
<reference evidence="6" key="1">
    <citation type="submission" date="2019-03" db="EMBL/GenBank/DDBJ databases">
        <authorList>
            <person name="Hao L."/>
        </authorList>
    </citation>
    <scope>NUCLEOTIDE SEQUENCE</scope>
</reference>
<evidence type="ECO:0000313" key="6">
    <source>
        <dbReference type="EMBL" id="VFU14361.1"/>
    </source>
</evidence>
<feature type="transmembrane region" description="Helical" evidence="4">
    <location>
        <begin position="39"/>
        <end position="57"/>
    </location>
</feature>
<dbReference type="PANTHER" id="PTHR14226">
    <property type="entry name" value="NEUROPATHY TARGET ESTERASE/SWISS CHEESE D.MELANOGASTER"/>
    <property type="match status" value="1"/>
</dbReference>